<evidence type="ECO:0000313" key="2">
    <source>
        <dbReference type="Proteomes" id="UP000178935"/>
    </source>
</evidence>
<protein>
    <recommendedName>
        <fullName evidence="3">HNH nuclease domain-containing protein</fullName>
    </recommendedName>
</protein>
<comment type="caution">
    <text evidence="1">The sequence shown here is derived from an EMBL/GenBank/DDBJ whole genome shotgun (WGS) entry which is preliminary data.</text>
</comment>
<dbReference type="AlphaFoldDB" id="A0A1G2JNB7"/>
<dbReference type="Proteomes" id="UP000178935">
    <property type="component" value="Unassembled WGS sequence"/>
</dbReference>
<reference evidence="1 2" key="1">
    <citation type="journal article" date="2016" name="Nat. Commun.">
        <title>Thousands of microbial genomes shed light on interconnected biogeochemical processes in an aquifer system.</title>
        <authorList>
            <person name="Anantharaman K."/>
            <person name="Brown C.T."/>
            <person name="Hug L.A."/>
            <person name="Sharon I."/>
            <person name="Castelle C.J."/>
            <person name="Probst A.J."/>
            <person name="Thomas B.C."/>
            <person name="Singh A."/>
            <person name="Wilkins M.J."/>
            <person name="Karaoz U."/>
            <person name="Brodie E.L."/>
            <person name="Williams K.H."/>
            <person name="Hubbard S.S."/>
            <person name="Banfield J.F."/>
        </authorList>
    </citation>
    <scope>NUCLEOTIDE SEQUENCE [LARGE SCALE GENOMIC DNA]</scope>
</reference>
<evidence type="ECO:0008006" key="3">
    <source>
        <dbReference type="Google" id="ProtNLM"/>
    </source>
</evidence>
<gene>
    <name evidence="1" type="ORF">A2561_00605</name>
</gene>
<dbReference type="Gene3D" id="1.10.30.50">
    <property type="match status" value="1"/>
</dbReference>
<proteinExistence type="predicted"/>
<evidence type="ECO:0000313" key="1">
    <source>
        <dbReference type="EMBL" id="OGZ87941.1"/>
    </source>
</evidence>
<sequence>MFNQRKYLKERNKTLKKLNICIQCAKYPISINRSKYRCDNCLNKAKKINTDYLKKLRQQRRREKVCLNCGSLYVCNKFNIHTGRKNKELMCEICYLKKISKQHLGTSKKWQLLENLFKKQKGKCYYTGIKLTIGQNASIDHKICKAKNGQNNIENLCWADWKINLMKRDLDIQEFFKLCKIVVFYNKL</sequence>
<organism evidence="1 2">
    <name type="scientific">Candidatus Staskawiczbacteria bacterium RIFOXYD1_FULL_32_13</name>
    <dbReference type="NCBI Taxonomy" id="1802234"/>
    <lineage>
        <taxon>Bacteria</taxon>
        <taxon>Candidatus Staskawicziibacteriota</taxon>
    </lineage>
</organism>
<name>A0A1G2JNB7_9BACT</name>
<dbReference type="EMBL" id="MHPU01000035">
    <property type="protein sequence ID" value="OGZ87941.1"/>
    <property type="molecule type" value="Genomic_DNA"/>
</dbReference>
<accession>A0A1G2JNB7</accession>